<dbReference type="Proteomes" id="UP000019199">
    <property type="component" value="Unassembled WGS sequence"/>
</dbReference>
<sequence length="47" mass="5101">MLTLDTLNVMLAVSEEGLIEEMIIALLASPQLAVFFEKIPTTEGGNH</sequence>
<proteinExistence type="predicted"/>
<dbReference type="AlphaFoldDB" id="W1F3Z9"/>
<evidence type="ECO:0000313" key="1">
    <source>
        <dbReference type="EMBL" id="CDL28413.1"/>
    </source>
</evidence>
<dbReference type="EMBL" id="CBWN010000128">
    <property type="protein sequence ID" value="CDL28413.1"/>
    <property type="molecule type" value="Genomic_DNA"/>
</dbReference>
<protein>
    <submittedName>
        <fullName evidence="1">Uncharacterized protein</fullName>
    </submittedName>
</protein>
<comment type="caution">
    <text evidence="1">The sequence shown here is derived from an EMBL/GenBank/DDBJ whole genome shotgun (WGS) entry which is preliminary data.</text>
</comment>
<accession>W1F3Z9</accession>
<name>W1F3Z9_ECOLX</name>
<reference evidence="1 2" key="1">
    <citation type="submission" date="2013-10" db="EMBL/GenBank/DDBJ databases">
        <title>Antibiotic resistance diversity of beta-lactamase producers in the General Hospital Vienna.</title>
        <authorList>
            <person name="Barisic I."/>
            <person name="Mitteregger D."/>
            <person name="Hirschl A.M."/>
            <person name="Noehammer C."/>
            <person name="Wiesinger-Mayr H."/>
        </authorList>
    </citation>
    <scope>NUCLEOTIDE SEQUENCE [LARGE SCALE GENOMIC DNA]</scope>
    <source>
        <strain evidence="1 2">ISC7</strain>
    </source>
</reference>
<evidence type="ECO:0000313" key="2">
    <source>
        <dbReference type="Proteomes" id="UP000019199"/>
    </source>
</evidence>
<organism evidence="1 2">
    <name type="scientific">Escherichia coli ISC7</name>
    <dbReference type="NCBI Taxonomy" id="1432555"/>
    <lineage>
        <taxon>Bacteria</taxon>
        <taxon>Pseudomonadati</taxon>
        <taxon>Pseudomonadota</taxon>
        <taxon>Gammaproteobacteria</taxon>
        <taxon>Enterobacterales</taxon>
        <taxon>Enterobacteriaceae</taxon>
        <taxon>Escherichia</taxon>
    </lineage>
</organism>